<dbReference type="InterPro" id="IPR006600">
    <property type="entry name" value="HTH_CenpB_DNA-bd_dom"/>
</dbReference>
<dbReference type="EMBL" id="VOAJ01004125">
    <property type="protein sequence ID" value="KAF0877633.1"/>
    <property type="molecule type" value="Genomic_DNA"/>
</dbReference>
<dbReference type="InterPro" id="IPR009057">
    <property type="entry name" value="Homeodomain-like_sf"/>
</dbReference>
<dbReference type="Proteomes" id="UP000475037">
    <property type="component" value="Unassembled WGS sequence"/>
</dbReference>
<dbReference type="Gene3D" id="1.10.10.60">
    <property type="entry name" value="Homeodomain-like"/>
    <property type="match status" value="1"/>
</dbReference>
<evidence type="ECO:0000313" key="3">
    <source>
        <dbReference type="EMBL" id="KAF0877633.1"/>
    </source>
</evidence>
<dbReference type="GO" id="GO:0003677">
    <property type="term" value="F:DNA binding"/>
    <property type="evidence" value="ECO:0007669"/>
    <property type="project" value="UniProtKB-KW"/>
</dbReference>
<dbReference type="AlphaFoldDB" id="A0A6G1AQX0"/>
<keyword evidence="1" id="KW-0238">DNA-binding</keyword>
<dbReference type="PANTHER" id="PTHR19303">
    <property type="entry name" value="TRANSPOSON"/>
    <property type="match status" value="1"/>
</dbReference>
<comment type="caution">
    <text evidence="3">The sequence shown here is derived from an EMBL/GenBank/DDBJ whole genome shotgun (WGS) entry which is preliminary data.</text>
</comment>
<proteinExistence type="predicted"/>
<dbReference type="InterPro" id="IPR050863">
    <property type="entry name" value="CenT-Element_Derived"/>
</dbReference>
<feature type="domain" description="HTH CENPB-type" evidence="2">
    <location>
        <begin position="1"/>
        <end position="80"/>
    </location>
</feature>
<gene>
    <name evidence="3" type="primary">Tigd1_10</name>
    <name evidence="3" type="ORF">FOF47_R22079</name>
</gene>
<dbReference type="GO" id="GO:0005634">
    <property type="term" value="C:nucleus"/>
    <property type="evidence" value="ECO:0007669"/>
    <property type="project" value="TreeGrafter"/>
</dbReference>
<reference evidence="3 4" key="1">
    <citation type="submission" date="2019-11" db="EMBL/GenBank/DDBJ databases">
        <authorList>
            <person name="Yang C."/>
            <person name="Li F."/>
        </authorList>
    </citation>
    <scope>NUCLEOTIDE SEQUENCE [LARGE SCALE GENOMIC DNA]</scope>
    <source>
        <strain evidence="3">KB4526</strain>
        <tissue evidence="3">Muscle</tissue>
    </source>
</reference>
<protein>
    <submittedName>
        <fullName evidence="3">TIGD1 protein</fullName>
    </submittedName>
</protein>
<name>A0A6G1AQX0_CROCR</name>
<feature type="non-terminal residue" evidence="3">
    <location>
        <position position="116"/>
    </location>
</feature>
<accession>A0A6G1AQX0</accession>
<sequence length="116" mass="13322">QMMRKQNGLTGHMEKVLEPWIEDQTRHNIPLSQSLIQKKVLTLFNSSKTGRGKETAKVKFEASRDWLIKFKERSCLSDRKEQDETASVNVNVATSCLEDISKIIHEGGYAKQQIFN</sequence>
<dbReference type="PROSITE" id="PS51253">
    <property type="entry name" value="HTH_CENPB"/>
    <property type="match status" value="1"/>
</dbReference>
<feature type="non-terminal residue" evidence="3">
    <location>
        <position position="1"/>
    </location>
</feature>
<evidence type="ECO:0000313" key="4">
    <source>
        <dbReference type="Proteomes" id="UP000475037"/>
    </source>
</evidence>
<organism evidence="3 4">
    <name type="scientific">Crocuta crocuta</name>
    <name type="common">Spotted hyena</name>
    <dbReference type="NCBI Taxonomy" id="9678"/>
    <lineage>
        <taxon>Eukaryota</taxon>
        <taxon>Metazoa</taxon>
        <taxon>Chordata</taxon>
        <taxon>Craniata</taxon>
        <taxon>Vertebrata</taxon>
        <taxon>Euteleostomi</taxon>
        <taxon>Mammalia</taxon>
        <taxon>Eutheria</taxon>
        <taxon>Laurasiatheria</taxon>
        <taxon>Carnivora</taxon>
        <taxon>Feliformia</taxon>
        <taxon>Hyaenidae</taxon>
        <taxon>Crocuta</taxon>
    </lineage>
</organism>
<keyword evidence="4" id="KW-1185">Reference proteome</keyword>
<dbReference type="PANTHER" id="PTHR19303:SF26">
    <property type="entry name" value="TIGGER TRANSPOSABLE ELEMENT-DERIVED PROTEIN 1"/>
    <property type="match status" value="1"/>
</dbReference>
<dbReference type="Pfam" id="PF03221">
    <property type="entry name" value="HTH_Tnp_Tc5"/>
    <property type="match status" value="1"/>
</dbReference>
<dbReference type="SUPFAM" id="SSF46689">
    <property type="entry name" value="Homeodomain-like"/>
    <property type="match status" value="1"/>
</dbReference>
<dbReference type="SMART" id="SM00674">
    <property type="entry name" value="CENPB"/>
    <property type="match status" value="1"/>
</dbReference>
<evidence type="ECO:0000259" key="2">
    <source>
        <dbReference type="PROSITE" id="PS51253"/>
    </source>
</evidence>
<evidence type="ECO:0000256" key="1">
    <source>
        <dbReference type="ARBA" id="ARBA00023125"/>
    </source>
</evidence>